<feature type="region of interest" description="Disordered" evidence="2">
    <location>
        <begin position="317"/>
        <end position="342"/>
    </location>
</feature>
<keyword evidence="5" id="KW-1185">Reference proteome</keyword>
<keyword evidence="1" id="KW-0863">Zinc-finger</keyword>
<dbReference type="InterPro" id="IPR040436">
    <property type="entry name" value="Disconnected-like"/>
</dbReference>
<feature type="compositionally biased region" description="Polar residues" evidence="2">
    <location>
        <begin position="389"/>
        <end position="406"/>
    </location>
</feature>
<keyword evidence="1" id="KW-0862">Zinc</keyword>
<reference evidence="4 5" key="1">
    <citation type="submission" date="2022-01" db="EMBL/GenBank/DDBJ databases">
        <title>A chromosomal length assembly of Cordylochernes scorpioides.</title>
        <authorList>
            <person name="Zeh D."/>
            <person name="Zeh J."/>
        </authorList>
    </citation>
    <scope>NUCLEOTIDE SEQUENCE [LARGE SCALE GENOMIC DNA]</scope>
    <source>
        <strain evidence="4">IN4F17</strain>
        <tissue evidence="4">Whole Body</tissue>
    </source>
</reference>
<dbReference type="InterPro" id="IPR013087">
    <property type="entry name" value="Znf_C2H2_type"/>
</dbReference>
<evidence type="ECO:0000313" key="5">
    <source>
        <dbReference type="Proteomes" id="UP001235939"/>
    </source>
</evidence>
<feature type="compositionally biased region" description="Polar residues" evidence="2">
    <location>
        <begin position="525"/>
        <end position="535"/>
    </location>
</feature>
<feature type="region of interest" description="Disordered" evidence="2">
    <location>
        <begin position="389"/>
        <end position="621"/>
    </location>
</feature>
<dbReference type="SMART" id="SM00355">
    <property type="entry name" value="ZnF_C2H2"/>
    <property type="match status" value="3"/>
</dbReference>
<dbReference type="EMBL" id="CP092863">
    <property type="protein sequence ID" value="UYV61195.1"/>
    <property type="molecule type" value="Genomic_DNA"/>
</dbReference>
<dbReference type="Gene3D" id="3.30.160.60">
    <property type="entry name" value="Classic Zinc Finger"/>
    <property type="match status" value="1"/>
</dbReference>
<feature type="compositionally biased region" description="Polar residues" evidence="2">
    <location>
        <begin position="610"/>
        <end position="621"/>
    </location>
</feature>
<dbReference type="Proteomes" id="UP001235939">
    <property type="component" value="Chromosome 01"/>
</dbReference>
<evidence type="ECO:0000313" key="4">
    <source>
        <dbReference type="EMBL" id="UYV61195.1"/>
    </source>
</evidence>
<evidence type="ECO:0000259" key="3">
    <source>
        <dbReference type="PROSITE" id="PS50157"/>
    </source>
</evidence>
<gene>
    <name evidence="4" type="ORF">LAZ67_1003778</name>
</gene>
<feature type="compositionally biased region" description="Basic and acidic residues" evidence="2">
    <location>
        <begin position="496"/>
        <end position="505"/>
    </location>
</feature>
<evidence type="ECO:0000256" key="2">
    <source>
        <dbReference type="SAM" id="MobiDB-lite"/>
    </source>
</evidence>
<keyword evidence="1" id="KW-0479">Metal-binding</keyword>
<dbReference type="PANTHER" id="PTHR15021:SF0">
    <property type="entry name" value="DISCO-RELATED, ISOFORM A-RELATED"/>
    <property type="match status" value="1"/>
</dbReference>
<dbReference type="PROSITE" id="PS50157">
    <property type="entry name" value="ZINC_FINGER_C2H2_2"/>
    <property type="match status" value="1"/>
</dbReference>
<feature type="domain" description="C2H2-type" evidence="3">
    <location>
        <begin position="274"/>
        <end position="302"/>
    </location>
</feature>
<organism evidence="4 5">
    <name type="scientific">Cordylochernes scorpioides</name>
    <dbReference type="NCBI Taxonomy" id="51811"/>
    <lineage>
        <taxon>Eukaryota</taxon>
        <taxon>Metazoa</taxon>
        <taxon>Ecdysozoa</taxon>
        <taxon>Arthropoda</taxon>
        <taxon>Chelicerata</taxon>
        <taxon>Arachnida</taxon>
        <taxon>Pseudoscorpiones</taxon>
        <taxon>Cheliferoidea</taxon>
        <taxon>Chernetidae</taxon>
        <taxon>Cordylochernes</taxon>
    </lineage>
</organism>
<feature type="compositionally biased region" description="Basic and acidic residues" evidence="2">
    <location>
        <begin position="513"/>
        <end position="523"/>
    </location>
</feature>
<feature type="compositionally biased region" description="Basic and acidic residues" evidence="2">
    <location>
        <begin position="536"/>
        <end position="561"/>
    </location>
</feature>
<accession>A0ABY6JY70</accession>
<evidence type="ECO:0000256" key="1">
    <source>
        <dbReference type="PROSITE-ProRule" id="PRU00042"/>
    </source>
</evidence>
<feature type="compositionally biased region" description="Polar residues" evidence="2">
    <location>
        <begin position="149"/>
        <end position="168"/>
    </location>
</feature>
<protein>
    <submittedName>
        <fullName evidence="4">BNC1</fullName>
    </submittedName>
</protein>
<feature type="compositionally biased region" description="Low complexity" evidence="2">
    <location>
        <begin position="462"/>
        <end position="472"/>
    </location>
</feature>
<dbReference type="PROSITE" id="PS00028">
    <property type="entry name" value="ZINC_FINGER_C2H2_1"/>
    <property type="match status" value="2"/>
</dbReference>
<proteinExistence type="predicted"/>
<name>A0ABY6JY70_9ARAC</name>
<dbReference type="PANTHER" id="PTHR15021">
    <property type="entry name" value="DISCONNECTED-RELATED"/>
    <property type="match status" value="1"/>
</dbReference>
<sequence length="689" mass="77202">MVQPNSAFDVASLVLYGAQAIPVRLKILLDRLFAALTPGDVEKVLGSFGWTDKDYARGYIAQDKEGNILDKWSLSSRDEEFLILQQFLKFGETRAVAQQLLNQTCVDKKDETFLPGSFSESMDLKMQIDRKGRPPDLVLAPRLLPPRTGSVSSLSPMESPTSVSPLNKLQNMQPYDYRRERVFVDERSTDARSPQHRVSPVMPILAPGDYSDDSDQGDEISDAINLSRTSVLDSVYASRKVRHLRKSANPMKRRFNTFSLSGMATNPATGKRRVQCTVCLKTFCDKGALKIHFSAVHLREMHQCTVEGCNMMFSSRRSRNRHSANPNPKLHTPNLRRKINPHDGRSALYYSYSNSAISCYPNTSPSKLLEQDRWAAELDQSSNQVLNLTAESNRSHKTNSNYSNSTCEEEALSLTKENHSSPPKEAPAATNHDHKNDGAGGVRKRKSMKPTKCEMASDDDIQYVSSDDSSSDTFIDQMDDDGLDSKSDDGTSEDNNSSRDGDIYHSKTSPKRPKLDIKEEPELHCNNSYPNQYSENSKEPANLEKVEHKEEPPENPLRHLESLSLGPFNSIAPPVSKPQQTNSGVIFHAPGLGLGSSPDTSRESSHTEPLASSQHYPPTSIEQDHLTTKLMTFQGDYRNISNEIPIDKENPRRCPTCHKIFQNHFGVKTHYQNVHLKVIHLGINSPYQI</sequence>
<feature type="region of interest" description="Disordered" evidence="2">
    <location>
        <begin position="135"/>
        <end position="168"/>
    </location>
</feature>